<evidence type="ECO:0000313" key="2">
    <source>
        <dbReference type="EMBL" id="KAG2088684.1"/>
    </source>
</evidence>
<keyword evidence="1" id="KW-0812">Transmembrane</keyword>
<keyword evidence="1" id="KW-1133">Transmembrane helix</keyword>
<gene>
    <name evidence="2" type="ORF">F5147DRAFT_764693</name>
</gene>
<sequence>MSEMRRMFRNVSRIHELHPADKFVTINQQSVEHITHLESNSTWEWYAILSSLTRGLQEKKFADVMIGDVRFYDSRGRCYVQLRTAGALDSKRSPLVIFSVILMGLGHVYDTTAAWERGQPSDIVKIWFVEWDFSRLSVWLIATTLHLVFVIGMSVAVLARGAGRILGAPSKQCYRMGFESLDRWLRPSWVWVIPCLIRNYRCQSLGTALSTGWEGLRMFIFGEFGGVTQFALNVGVNGKSADSASGLMRTN</sequence>
<dbReference type="OrthoDB" id="10505525at2759"/>
<protein>
    <submittedName>
        <fullName evidence="2">Uncharacterized protein</fullName>
    </submittedName>
</protein>
<reference evidence="2" key="1">
    <citation type="journal article" date="2020" name="New Phytol.">
        <title>Comparative genomics reveals dynamic genome evolution in host specialist ectomycorrhizal fungi.</title>
        <authorList>
            <person name="Lofgren L.A."/>
            <person name="Nguyen N.H."/>
            <person name="Vilgalys R."/>
            <person name="Ruytinx J."/>
            <person name="Liao H.L."/>
            <person name="Branco S."/>
            <person name="Kuo A."/>
            <person name="LaButti K."/>
            <person name="Lipzen A."/>
            <person name="Andreopoulos W."/>
            <person name="Pangilinan J."/>
            <person name="Riley R."/>
            <person name="Hundley H."/>
            <person name="Na H."/>
            <person name="Barry K."/>
            <person name="Grigoriev I.V."/>
            <person name="Stajich J.E."/>
            <person name="Kennedy P.G."/>
        </authorList>
    </citation>
    <scope>NUCLEOTIDE SEQUENCE</scope>
    <source>
        <strain evidence="2">FC423</strain>
    </source>
</reference>
<feature type="transmembrane region" description="Helical" evidence="1">
    <location>
        <begin position="95"/>
        <end position="116"/>
    </location>
</feature>
<name>A0A9P7ET44_9AGAM</name>
<dbReference type="GeneID" id="64702984"/>
<dbReference type="RefSeq" id="XP_041285632.1">
    <property type="nucleotide sequence ID" value="XM_041440725.1"/>
</dbReference>
<evidence type="ECO:0000313" key="3">
    <source>
        <dbReference type="Proteomes" id="UP000823399"/>
    </source>
</evidence>
<dbReference type="Proteomes" id="UP000823399">
    <property type="component" value="Unassembled WGS sequence"/>
</dbReference>
<proteinExistence type="predicted"/>
<comment type="caution">
    <text evidence="2">The sequence shown here is derived from an EMBL/GenBank/DDBJ whole genome shotgun (WGS) entry which is preliminary data.</text>
</comment>
<keyword evidence="3" id="KW-1185">Reference proteome</keyword>
<dbReference type="AlphaFoldDB" id="A0A9P7ET44"/>
<evidence type="ECO:0000256" key="1">
    <source>
        <dbReference type="SAM" id="Phobius"/>
    </source>
</evidence>
<dbReference type="EMBL" id="JABBWM010000119">
    <property type="protein sequence ID" value="KAG2088684.1"/>
    <property type="molecule type" value="Genomic_DNA"/>
</dbReference>
<accession>A0A9P7ET44</accession>
<feature type="transmembrane region" description="Helical" evidence="1">
    <location>
        <begin position="136"/>
        <end position="159"/>
    </location>
</feature>
<organism evidence="2 3">
    <name type="scientific">Suillus discolor</name>
    <dbReference type="NCBI Taxonomy" id="1912936"/>
    <lineage>
        <taxon>Eukaryota</taxon>
        <taxon>Fungi</taxon>
        <taxon>Dikarya</taxon>
        <taxon>Basidiomycota</taxon>
        <taxon>Agaricomycotina</taxon>
        <taxon>Agaricomycetes</taxon>
        <taxon>Agaricomycetidae</taxon>
        <taxon>Boletales</taxon>
        <taxon>Suillineae</taxon>
        <taxon>Suillaceae</taxon>
        <taxon>Suillus</taxon>
    </lineage>
</organism>
<keyword evidence="1" id="KW-0472">Membrane</keyword>